<dbReference type="PANTHER" id="PTHR37293">
    <property type="entry name" value="PHAGE REPLICATION PROTEIN-RELATED"/>
    <property type="match status" value="1"/>
</dbReference>
<dbReference type="Gene3D" id="1.10.10.630">
    <property type="entry name" value="DnaD domain-like"/>
    <property type="match status" value="1"/>
</dbReference>
<dbReference type="STRING" id="1121326.CLMAG_61070"/>
<reference evidence="3 4" key="1">
    <citation type="submission" date="2016-04" db="EMBL/GenBank/DDBJ databases">
        <title>Genome sequence of Clostridium magnum DSM 2767.</title>
        <authorList>
            <person name="Poehlein A."/>
            <person name="Uhlig R."/>
            <person name="Fischer R."/>
            <person name="Bahl H."/>
            <person name="Daniel R."/>
        </authorList>
    </citation>
    <scope>NUCLEOTIDE SEQUENCE [LARGE SCALE GENOMIC DNA]</scope>
    <source>
        <strain evidence="3 4">DSM 2767</strain>
    </source>
</reference>
<organism evidence="3 4">
    <name type="scientific">Clostridium magnum DSM 2767</name>
    <dbReference type="NCBI Taxonomy" id="1121326"/>
    <lineage>
        <taxon>Bacteria</taxon>
        <taxon>Bacillati</taxon>
        <taxon>Bacillota</taxon>
        <taxon>Clostridia</taxon>
        <taxon>Eubacteriales</taxon>
        <taxon>Clostridiaceae</taxon>
        <taxon>Clostridium</taxon>
    </lineage>
</organism>
<dbReference type="OrthoDB" id="3199595at2"/>
<dbReference type="NCBIfam" id="TIGR01446">
    <property type="entry name" value="DnaD_dom"/>
    <property type="match status" value="1"/>
</dbReference>
<dbReference type="PATRIC" id="fig|1121326.3.peg.6171"/>
<comment type="similarity">
    <text evidence="1">Belongs to the DnaB/DnaD family.</text>
</comment>
<dbReference type="Proteomes" id="UP000076603">
    <property type="component" value="Unassembled WGS sequence"/>
</dbReference>
<dbReference type="AlphaFoldDB" id="A0A162QJU3"/>
<sequence length="298" mass="34956">MAIYRQIQTLFWQDGFVAELTPEEKYFFFYLLTNSRTAQCGIFEINIRIMEAETGYNRETIEKLIKRFVEYGKILYCKETREIMILNWMKYNFINSKNTMCCMNKELKAVKNKEFVNKLYKICLDKGYDAAAIFEGIFLSTEEKTDPVDEDNINEENLSINRGLEGANKPLGEKEIKEEIYIQKESSSTEIVINNKVKHKSNSDKILEEYNKNIRQATINDIEKMSLWLKDFEEEVLIEAILAAVKYGAPHIGYLESIVKSWRSLGLFTMEKLKNYRDKSKKGSVNKRANEDAYKYLD</sequence>
<dbReference type="InterPro" id="IPR006343">
    <property type="entry name" value="DnaB/C_C"/>
</dbReference>
<evidence type="ECO:0000313" key="3">
    <source>
        <dbReference type="EMBL" id="KZL88614.1"/>
    </source>
</evidence>
<evidence type="ECO:0000256" key="1">
    <source>
        <dbReference type="ARBA" id="ARBA00093462"/>
    </source>
</evidence>
<dbReference type="PANTHER" id="PTHR37293:SF5">
    <property type="entry name" value="DNA REPLICATION PROTEIN"/>
    <property type="match status" value="1"/>
</dbReference>
<dbReference type="Pfam" id="PF07261">
    <property type="entry name" value="DnaB_2"/>
    <property type="match status" value="1"/>
</dbReference>
<name>A0A162QJU3_9CLOT</name>
<accession>A0A162QJU3</accession>
<protein>
    <submittedName>
        <fullName evidence="3">Replication initiation and membrane attachment</fullName>
    </submittedName>
</protein>
<keyword evidence="4" id="KW-1185">Reference proteome</keyword>
<dbReference type="InterPro" id="IPR034829">
    <property type="entry name" value="DnaD-like_sf"/>
</dbReference>
<dbReference type="SUPFAM" id="SSF158499">
    <property type="entry name" value="DnaD domain-like"/>
    <property type="match status" value="1"/>
</dbReference>
<dbReference type="InterPro" id="IPR053162">
    <property type="entry name" value="DnaD"/>
</dbReference>
<evidence type="ECO:0000313" key="4">
    <source>
        <dbReference type="Proteomes" id="UP000076603"/>
    </source>
</evidence>
<comment type="caution">
    <text evidence="3">The sequence shown here is derived from an EMBL/GenBank/DDBJ whole genome shotgun (WGS) entry which is preliminary data.</text>
</comment>
<gene>
    <name evidence="3" type="ORF">CLMAG_61070</name>
</gene>
<dbReference type="RefSeq" id="WP_066630871.1">
    <property type="nucleotide sequence ID" value="NZ_FQXL01000014.1"/>
</dbReference>
<proteinExistence type="inferred from homology"/>
<feature type="domain" description="DnaB/C C-terminal" evidence="2">
    <location>
        <begin position="208"/>
        <end position="276"/>
    </location>
</feature>
<dbReference type="EMBL" id="LWAE01000016">
    <property type="protein sequence ID" value="KZL88614.1"/>
    <property type="molecule type" value="Genomic_DNA"/>
</dbReference>
<evidence type="ECO:0000259" key="2">
    <source>
        <dbReference type="Pfam" id="PF07261"/>
    </source>
</evidence>